<proteinExistence type="predicted"/>
<gene>
    <name evidence="2" type="ORF">BD626DRAFT_211697</name>
</gene>
<feature type="region of interest" description="Disordered" evidence="1">
    <location>
        <begin position="1"/>
        <end position="72"/>
    </location>
</feature>
<feature type="compositionally biased region" description="Basic and acidic residues" evidence="1">
    <location>
        <begin position="179"/>
        <end position="189"/>
    </location>
</feature>
<feature type="compositionally biased region" description="Pro residues" evidence="1">
    <location>
        <begin position="47"/>
        <end position="59"/>
    </location>
</feature>
<reference evidence="2 3" key="1">
    <citation type="journal article" date="2019" name="New Phytol.">
        <title>Comparative genomics reveals unique wood-decay strategies and fruiting body development in the Schizophyllaceae.</title>
        <authorList>
            <person name="Almasi E."/>
            <person name="Sahu N."/>
            <person name="Krizsan K."/>
            <person name="Balint B."/>
            <person name="Kovacs G.M."/>
            <person name="Kiss B."/>
            <person name="Cseklye J."/>
            <person name="Drula E."/>
            <person name="Henrissat B."/>
            <person name="Nagy I."/>
            <person name="Chovatia M."/>
            <person name="Adam C."/>
            <person name="LaButti K."/>
            <person name="Lipzen A."/>
            <person name="Riley R."/>
            <person name="Grigoriev I.V."/>
            <person name="Nagy L.G."/>
        </authorList>
    </citation>
    <scope>NUCLEOTIDE SEQUENCE [LARGE SCALE GENOMIC DNA]</scope>
    <source>
        <strain evidence="2 3">NL-1724</strain>
    </source>
</reference>
<comment type="caution">
    <text evidence="2">The sequence shown here is derived from an EMBL/GenBank/DDBJ whole genome shotgun (WGS) entry which is preliminary data.</text>
</comment>
<evidence type="ECO:0000256" key="1">
    <source>
        <dbReference type="SAM" id="MobiDB-lite"/>
    </source>
</evidence>
<keyword evidence="3" id="KW-1185">Reference proteome</keyword>
<organism evidence="2 3">
    <name type="scientific">Schizophyllum amplum</name>
    <dbReference type="NCBI Taxonomy" id="97359"/>
    <lineage>
        <taxon>Eukaryota</taxon>
        <taxon>Fungi</taxon>
        <taxon>Dikarya</taxon>
        <taxon>Basidiomycota</taxon>
        <taxon>Agaricomycotina</taxon>
        <taxon>Agaricomycetes</taxon>
        <taxon>Agaricomycetidae</taxon>
        <taxon>Agaricales</taxon>
        <taxon>Schizophyllaceae</taxon>
        <taxon>Schizophyllum</taxon>
    </lineage>
</organism>
<feature type="region of interest" description="Disordered" evidence="1">
    <location>
        <begin position="126"/>
        <end position="321"/>
    </location>
</feature>
<feature type="compositionally biased region" description="Polar residues" evidence="1">
    <location>
        <begin position="158"/>
        <end position="177"/>
    </location>
</feature>
<evidence type="ECO:0000313" key="3">
    <source>
        <dbReference type="Proteomes" id="UP000320762"/>
    </source>
</evidence>
<dbReference type="AlphaFoldDB" id="A0A550BY55"/>
<dbReference type="EMBL" id="VDMD01000047">
    <property type="protein sequence ID" value="TRM57479.1"/>
    <property type="molecule type" value="Genomic_DNA"/>
</dbReference>
<feature type="compositionally biased region" description="Basic and acidic residues" evidence="1">
    <location>
        <begin position="206"/>
        <end position="218"/>
    </location>
</feature>
<protein>
    <submittedName>
        <fullName evidence="2">Uncharacterized protein</fullName>
    </submittedName>
</protein>
<accession>A0A550BY55</accession>
<dbReference type="Proteomes" id="UP000320762">
    <property type="component" value="Unassembled WGS sequence"/>
</dbReference>
<evidence type="ECO:0000313" key="2">
    <source>
        <dbReference type="EMBL" id="TRM57479.1"/>
    </source>
</evidence>
<sequence>MANPPARGPTDARRSRRLANKAGRANNQAAGSATPLPPLALSQLSVPVPPAPLPQPPPVSLSLKHGSPPPTWDAAIEEYDRCEQQGNMAEGLDAFIATLREIYDQELEALEPDSVKVAPAHEWRLPVSGKAGNSDSISDAAREKDEESTASPRWRTCWNPTNCAEGTQSTPTPTTDDVSLFRRTTERESCAVVKRPPPNELAAKADVSDEVDRVEGTHKPCAKVSPSVPKVHVLPAEEPTPPPAEEPALREVVATDDPGPRASARSQDCASPLRDRSLQLASRAVPLVTYSKKGRKRKAREEAGGDSAVRKGGRSCISNVN</sequence>
<name>A0A550BY55_9AGAR</name>